<evidence type="ECO:0000313" key="3">
    <source>
        <dbReference type="Proteomes" id="UP000638848"/>
    </source>
</evidence>
<name>A0A917GP72_9MICC</name>
<dbReference type="InterPro" id="IPR023213">
    <property type="entry name" value="CAT-like_dom_sf"/>
</dbReference>
<reference evidence="2" key="2">
    <citation type="submission" date="2020-09" db="EMBL/GenBank/DDBJ databases">
        <authorList>
            <person name="Sun Q."/>
            <person name="Zhou Y."/>
        </authorList>
    </citation>
    <scope>NUCLEOTIDE SEQUENCE</scope>
    <source>
        <strain evidence="2">CGMCC 1.12187</strain>
    </source>
</reference>
<gene>
    <name evidence="2" type="ORF">GCM10011374_15220</name>
</gene>
<protein>
    <submittedName>
        <fullName evidence="2">Peptide synthetase</fullName>
    </submittedName>
</protein>
<dbReference type="SUPFAM" id="SSF52777">
    <property type="entry name" value="CoA-dependent acyltransferases"/>
    <property type="match status" value="2"/>
</dbReference>
<accession>A0A917GP72</accession>
<dbReference type="GO" id="GO:0003824">
    <property type="term" value="F:catalytic activity"/>
    <property type="evidence" value="ECO:0007669"/>
    <property type="project" value="InterPro"/>
</dbReference>
<dbReference type="EMBL" id="BMEQ01000006">
    <property type="protein sequence ID" value="GGG53293.1"/>
    <property type="molecule type" value="Genomic_DNA"/>
</dbReference>
<dbReference type="InterPro" id="IPR001242">
    <property type="entry name" value="Condensation_dom"/>
</dbReference>
<comment type="caution">
    <text evidence="2">The sequence shown here is derived from an EMBL/GenBank/DDBJ whole genome shotgun (WGS) entry which is preliminary data.</text>
</comment>
<dbReference type="Proteomes" id="UP000638848">
    <property type="component" value="Unassembled WGS sequence"/>
</dbReference>
<organism evidence="2 3">
    <name type="scientific">Kocuria dechangensis</name>
    <dbReference type="NCBI Taxonomy" id="1176249"/>
    <lineage>
        <taxon>Bacteria</taxon>
        <taxon>Bacillati</taxon>
        <taxon>Actinomycetota</taxon>
        <taxon>Actinomycetes</taxon>
        <taxon>Micrococcales</taxon>
        <taxon>Micrococcaceae</taxon>
        <taxon>Kocuria</taxon>
    </lineage>
</organism>
<dbReference type="RefSeq" id="WP_188535849.1">
    <property type="nucleotide sequence ID" value="NZ_BMEQ01000006.1"/>
</dbReference>
<dbReference type="GO" id="GO:0008610">
    <property type="term" value="P:lipid biosynthetic process"/>
    <property type="evidence" value="ECO:0007669"/>
    <property type="project" value="UniProtKB-ARBA"/>
</dbReference>
<feature type="domain" description="Condensation" evidence="1">
    <location>
        <begin position="50"/>
        <end position="331"/>
    </location>
</feature>
<reference evidence="2" key="1">
    <citation type="journal article" date="2014" name="Int. J. Syst. Evol. Microbiol.">
        <title>Complete genome sequence of Corynebacterium casei LMG S-19264T (=DSM 44701T), isolated from a smear-ripened cheese.</title>
        <authorList>
            <consortium name="US DOE Joint Genome Institute (JGI-PGF)"/>
            <person name="Walter F."/>
            <person name="Albersmeier A."/>
            <person name="Kalinowski J."/>
            <person name="Ruckert C."/>
        </authorList>
    </citation>
    <scope>NUCLEOTIDE SEQUENCE</scope>
    <source>
        <strain evidence="2">CGMCC 1.12187</strain>
    </source>
</reference>
<dbReference type="Pfam" id="PF00668">
    <property type="entry name" value="Condensation"/>
    <property type="match status" value="1"/>
</dbReference>
<proteinExistence type="predicted"/>
<evidence type="ECO:0000313" key="2">
    <source>
        <dbReference type="EMBL" id="GGG53293.1"/>
    </source>
</evidence>
<evidence type="ECO:0000259" key="1">
    <source>
        <dbReference type="Pfam" id="PF00668"/>
    </source>
</evidence>
<dbReference type="Gene3D" id="3.30.559.10">
    <property type="entry name" value="Chloramphenicol acetyltransferase-like domain"/>
    <property type="match status" value="1"/>
</dbReference>
<keyword evidence="3" id="KW-1185">Reference proteome</keyword>
<dbReference type="AlphaFoldDB" id="A0A917GP72"/>
<dbReference type="Gene3D" id="3.30.559.30">
    <property type="entry name" value="Nonribosomal peptide synthetase, condensation domain"/>
    <property type="match status" value="1"/>
</dbReference>
<sequence>MRLTNITHARLPEGRLSSCTIPATRTGRRLPVSFDQGMHVGAGPRPGTWMAVSLELAAPVTTAELGRAWAGVVARHPTLRTVFSADDDGRPRLHEIADAVEPVWTGHDVGPLGTRATLQRVVDDACSPLARPSHRLCLIEPADGPVVVVIAADHSHVDAWSLPLLARDLVDGLADVRAGRPAGAGREPAGAFVEHTRELAARPPAPPRVVERWEQILADGGGTMPVFPLPLGDLSTPAPETVTTDDVLGADGLERLEARAGELRVRLLDLVVSVLSRAAADVTGRPLRAVLPVHSRTEPRWRDAVGWFITNSVLDCASSDPQDCRAAVRETLELGSHALEPIMRPHGGMPVPPGMFMLSYLDYRRLPVTLAPELQAQHISASAPTTGVQVWFVVGDSGLHLRARYPGTEEAHVSVGSWLDAVVRGLRTEASRGLPCGSASRSA</sequence>